<reference evidence="1 2" key="1">
    <citation type="submission" date="2016-03" db="EMBL/GenBank/DDBJ databases">
        <title>Complete genome sequence of Pedobacter cryoconitis PAMC 27485.</title>
        <authorList>
            <person name="Lee J."/>
            <person name="Kim O.-S."/>
        </authorList>
    </citation>
    <scope>NUCLEOTIDE SEQUENCE [LARGE SCALE GENOMIC DNA]</scope>
    <source>
        <strain evidence="1 2">PAMC 27485</strain>
    </source>
</reference>
<evidence type="ECO:0000313" key="1">
    <source>
        <dbReference type="EMBL" id="AMQ00385.1"/>
    </source>
</evidence>
<accession>A0A127VGC0</accession>
<dbReference type="OrthoDB" id="2066753at2"/>
<gene>
    <name evidence="1" type="ORF">AY601_3519</name>
</gene>
<evidence type="ECO:0000313" key="2">
    <source>
        <dbReference type="Proteomes" id="UP000071561"/>
    </source>
</evidence>
<dbReference type="Proteomes" id="UP000071561">
    <property type="component" value="Chromosome"/>
</dbReference>
<organism evidence="1 2">
    <name type="scientific">Pedobacter cryoconitis</name>
    <dbReference type="NCBI Taxonomy" id="188932"/>
    <lineage>
        <taxon>Bacteria</taxon>
        <taxon>Pseudomonadati</taxon>
        <taxon>Bacteroidota</taxon>
        <taxon>Sphingobacteriia</taxon>
        <taxon>Sphingobacteriales</taxon>
        <taxon>Sphingobacteriaceae</taxon>
        <taxon>Pedobacter</taxon>
    </lineage>
</organism>
<name>A0A127VGC0_9SPHI</name>
<dbReference type="EMBL" id="CP014504">
    <property type="protein sequence ID" value="AMQ00385.1"/>
    <property type="molecule type" value="Genomic_DNA"/>
</dbReference>
<dbReference type="PANTHER" id="PTHR13225">
    <property type="entry name" value="MISEXPRESSION SUPPRESSOR OF RAS 6"/>
    <property type="match status" value="1"/>
</dbReference>
<dbReference type="Pfam" id="PF12640">
    <property type="entry name" value="UPF0489"/>
    <property type="match status" value="1"/>
</dbReference>
<proteinExistence type="predicted"/>
<dbReference type="PATRIC" id="fig|188932.3.peg.3660"/>
<dbReference type="PANTHER" id="PTHR13225:SF3">
    <property type="entry name" value="UPF0489 PROTEIN C5ORF22"/>
    <property type="match status" value="1"/>
</dbReference>
<dbReference type="RefSeq" id="WP_068403343.1">
    <property type="nucleotide sequence ID" value="NZ_CP014504.1"/>
</dbReference>
<dbReference type="KEGG" id="pcm:AY601_3519"/>
<dbReference type="InterPro" id="IPR024131">
    <property type="entry name" value="UPF0489"/>
</dbReference>
<dbReference type="AlphaFoldDB" id="A0A127VGC0"/>
<protein>
    <submittedName>
        <fullName evidence="1">Uncharacterized protein</fullName>
    </submittedName>
</protein>
<keyword evidence="2" id="KW-1185">Reference proteome</keyword>
<sequence>MKIPTIILEEHHEAFIAWTLATKKGIISKRNTLLHFDDHSDLRTPLLNTAATDILAKDEAEIKAFAYQELNIDTFIIPAIYLDIIDNFIWVRRDMPKIGNFEMYIRSYNDQAKKFISDKYTPTASSSTFKTYNYSKFDFTGFKNSKFDKQADILLDIDLDYFSCCESPNKEVVMETTKQEYDDFTSNKYHTLNFTSSTVNAVQYKGSHFFIFNKTDYHYPSSRELNEVEINEQIKDLVGALELSRIKPRLITICRSRHSGFTPAHQWQMIENNLLKELDQLYDMKKMGIDF</sequence>